<feature type="coiled-coil region" evidence="1">
    <location>
        <begin position="278"/>
        <end position="305"/>
    </location>
</feature>
<evidence type="ECO:0000256" key="1">
    <source>
        <dbReference type="SAM" id="Coils"/>
    </source>
</evidence>
<name>A0A0F9C6I8_9ZZZZ</name>
<sequence length="372" mass="42856">MSANGTVSISMVQEALKEYIPQAFLDAEGSIAKRIYTHAYCSKSASYQTFELSKDENGFICPMCSSRENRVTPNIELNAVISGFIKNFNLRNSEDTKSSYDLAEHLFKEKKFEYVTKICRRAFGFLSDPVINKKIGTLLKKAEENIAQKQRAHRVQKESVVLESQLDFTKNLNKIQSLENDLNACLERLKSSDNDIEISCLKSFVEIYFREIANEKKFIALIYFDNHMHLRAIDTFEEAINVYKNCLELDIEDSALRISIFINLASYLAEFGDFFVSLNNFSRAIKKYQESIENLNKAISLCEKESEQKDLLSKLDKCYFKLGSAYRNLADEYSVQKEDFQAIENYNKAKEAIENIKNRENELNELKGKLIS</sequence>
<gene>
    <name evidence="2" type="ORF">LCGC14_2646430</name>
</gene>
<protein>
    <submittedName>
        <fullName evidence="2">Uncharacterized protein</fullName>
    </submittedName>
</protein>
<accession>A0A0F9C6I8</accession>
<feature type="coiled-coil region" evidence="1">
    <location>
        <begin position="132"/>
        <end position="195"/>
    </location>
</feature>
<dbReference type="InterPro" id="IPR019734">
    <property type="entry name" value="TPR_rpt"/>
</dbReference>
<dbReference type="AlphaFoldDB" id="A0A0F9C6I8"/>
<dbReference type="SMART" id="SM00028">
    <property type="entry name" value="TPR"/>
    <property type="match status" value="3"/>
</dbReference>
<comment type="caution">
    <text evidence="2">The sequence shown here is derived from an EMBL/GenBank/DDBJ whole genome shotgun (WGS) entry which is preliminary data.</text>
</comment>
<proteinExistence type="predicted"/>
<keyword evidence="1" id="KW-0175">Coiled coil</keyword>
<dbReference type="EMBL" id="LAZR01045776">
    <property type="protein sequence ID" value="KKK98069.1"/>
    <property type="molecule type" value="Genomic_DNA"/>
</dbReference>
<dbReference type="InterPro" id="IPR011990">
    <property type="entry name" value="TPR-like_helical_dom_sf"/>
</dbReference>
<dbReference type="Gene3D" id="1.25.40.10">
    <property type="entry name" value="Tetratricopeptide repeat domain"/>
    <property type="match status" value="1"/>
</dbReference>
<organism evidence="2">
    <name type="scientific">marine sediment metagenome</name>
    <dbReference type="NCBI Taxonomy" id="412755"/>
    <lineage>
        <taxon>unclassified sequences</taxon>
        <taxon>metagenomes</taxon>
        <taxon>ecological metagenomes</taxon>
    </lineage>
</organism>
<evidence type="ECO:0000313" key="2">
    <source>
        <dbReference type="EMBL" id="KKK98069.1"/>
    </source>
</evidence>
<dbReference type="SUPFAM" id="SSF48452">
    <property type="entry name" value="TPR-like"/>
    <property type="match status" value="1"/>
</dbReference>
<reference evidence="2" key="1">
    <citation type="journal article" date="2015" name="Nature">
        <title>Complex archaea that bridge the gap between prokaryotes and eukaryotes.</title>
        <authorList>
            <person name="Spang A."/>
            <person name="Saw J.H."/>
            <person name="Jorgensen S.L."/>
            <person name="Zaremba-Niedzwiedzka K."/>
            <person name="Martijn J."/>
            <person name="Lind A.E."/>
            <person name="van Eijk R."/>
            <person name="Schleper C."/>
            <person name="Guy L."/>
            <person name="Ettema T.J."/>
        </authorList>
    </citation>
    <scope>NUCLEOTIDE SEQUENCE</scope>
</reference>